<name>A0A0J1CR28_9BURK</name>
<dbReference type="SUPFAM" id="SSF51735">
    <property type="entry name" value="NAD(P)-binding Rossmann-fold domains"/>
    <property type="match status" value="1"/>
</dbReference>
<evidence type="ECO:0000313" key="3">
    <source>
        <dbReference type="Proteomes" id="UP000035963"/>
    </source>
</evidence>
<dbReference type="Proteomes" id="UP000035963">
    <property type="component" value="Unassembled WGS sequence"/>
</dbReference>
<evidence type="ECO:0000313" key="2">
    <source>
        <dbReference type="EMBL" id="KLU23089.1"/>
    </source>
</evidence>
<dbReference type="Pfam" id="PF00106">
    <property type="entry name" value="adh_short"/>
    <property type="match status" value="1"/>
</dbReference>
<dbReference type="OrthoDB" id="9793325at2"/>
<proteinExistence type="inferred from homology"/>
<dbReference type="PRINTS" id="PR00081">
    <property type="entry name" value="GDHRDH"/>
</dbReference>
<dbReference type="InterPro" id="IPR050259">
    <property type="entry name" value="SDR"/>
</dbReference>
<reference evidence="2 3" key="1">
    <citation type="journal article" date="2015" name="Genome Announc.">
        <title>Draft Genome Sequence of Burkholderia sp. Strain PML1(12), an Ectomycorrhizosphere-Inhabiting Bacterium with Effective Mineral-Weathering Ability.</title>
        <authorList>
            <person name="Uroz S."/>
            <person name="Oger P."/>
        </authorList>
    </citation>
    <scope>NUCLEOTIDE SEQUENCE [LARGE SCALE GENOMIC DNA]</scope>
    <source>
        <strain evidence="3">PML1(12)</strain>
    </source>
</reference>
<dbReference type="PANTHER" id="PTHR42879">
    <property type="entry name" value="3-OXOACYL-(ACYL-CARRIER-PROTEIN) REDUCTASE"/>
    <property type="match status" value="1"/>
</dbReference>
<dbReference type="InterPro" id="IPR002347">
    <property type="entry name" value="SDR_fam"/>
</dbReference>
<dbReference type="FunFam" id="3.40.50.720:FF:000084">
    <property type="entry name" value="Short-chain dehydrogenase reductase"/>
    <property type="match status" value="1"/>
</dbReference>
<gene>
    <name evidence="2" type="ORF">EOS_27070</name>
</gene>
<dbReference type="PATRIC" id="fig|908627.4.peg.6050"/>
<evidence type="ECO:0000256" key="1">
    <source>
        <dbReference type="ARBA" id="ARBA00006484"/>
    </source>
</evidence>
<comment type="caution">
    <text evidence="2">The sequence shown here is derived from an EMBL/GenBank/DDBJ whole genome shotgun (WGS) entry which is preliminary data.</text>
</comment>
<accession>A0A0J1CR28</accession>
<comment type="similarity">
    <text evidence="1">Belongs to the short-chain dehydrogenases/reductases (SDR) family.</text>
</comment>
<protein>
    <submittedName>
        <fullName evidence="2">Oxidoreductase</fullName>
    </submittedName>
</protein>
<dbReference type="EMBL" id="AEJF01000163">
    <property type="protein sequence ID" value="KLU23089.1"/>
    <property type="molecule type" value="Genomic_DNA"/>
</dbReference>
<sequence>MNIDLTGRKAVVTGSTAGIGRAIAEGLGRAGAAVVINGRTEKRVSTALRELRELLPKAEFTGVIADLATPKGAADLFAQAPDADILVNNVGTGRPKSFFEIEDSEWIDLFELNVMSGIRASRHYVPNMTKRGWGRVVFISSESALAIPKDMIDYATTKTAQLAIARGLAEVVGGTGVTVNSVLPGPTNSEIMGGWAQANADAQGITREEAEQQFLKTHRPTTLLNRFATTEEVANLVVYVCSEQASATTGTSLRVDGGVVRTIA</sequence>
<dbReference type="RefSeq" id="WP_047895262.1">
    <property type="nucleotide sequence ID" value="NZ_AEJF01000163.1"/>
</dbReference>
<organism evidence="2 3">
    <name type="scientific">Caballeronia mineralivorans PML1(12)</name>
    <dbReference type="NCBI Taxonomy" id="908627"/>
    <lineage>
        <taxon>Bacteria</taxon>
        <taxon>Pseudomonadati</taxon>
        <taxon>Pseudomonadota</taxon>
        <taxon>Betaproteobacteria</taxon>
        <taxon>Burkholderiales</taxon>
        <taxon>Burkholderiaceae</taxon>
        <taxon>Caballeronia</taxon>
    </lineage>
</organism>
<dbReference type="Gene3D" id="3.40.50.720">
    <property type="entry name" value="NAD(P)-binding Rossmann-like Domain"/>
    <property type="match status" value="1"/>
</dbReference>
<dbReference type="AlphaFoldDB" id="A0A0J1CR28"/>
<dbReference type="InterPro" id="IPR036291">
    <property type="entry name" value="NAD(P)-bd_dom_sf"/>
</dbReference>
<dbReference type="PANTHER" id="PTHR42879:SF6">
    <property type="entry name" value="NADPH-DEPENDENT REDUCTASE BACG"/>
    <property type="match status" value="1"/>
</dbReference>
<keyword evidence="3" id="KW-1185">Reference proteome</keyword>